<name>A0A3M5QT07_9PSED</name>
<evidence type="ECO:0000256" key="1">
    <source>
        <dbReference type="SAM" id="MobiDB-lite"/>
    </source>
</evidence>
<dbReference type="PANTHER" id="PTHR35862:SF3">
    <property type="entry name" value="FELS-2 PROPHAGE PROTEIN"/>
    <property type="match status" value="1"/>
</dbReference>
<proteinExistence type="predicted"/>
<sequence>MGLESAGPHPPFINAWRRILVNLPCLAMAIKEGPMKPAFRIVADRTDITALINDRLLLLRTSDKPGMESDEFELRIDDRDGAVALPSRGADIEIYLGYEGQPLTRLGLYTVDDIESSGPPGTLVIRGKASDMRGSGRTTRSGSWEDVSLQQIVNDVATRNSWKPVCNVATKVPRADQLDESDYNFITRLAKKHDCTAKVADGKLLVLPRQGGESASGKALGVVTIQRHDVARWQFRLSDKTTQRAVQTKHQDKKTGKLKVVELTNDQSPDGLPPVHTDRHIYPNKSAAEQAAKARLAAFNRSTAGVRLEMAGRTDLFAERMVDAQGFKVGLDGEYLVDSVEQVFTQSGWTTTVECNGGKSGKAKAKGKKKKEKKPVKVVQL</sequence>
<accession>A0A3M5QT07</accession>
<feature type="compositionally biased region" description="Basic residues" evidence="1">
    <location>
        <begin position="361"/>
        <end position="381"/>
    </location>
</feature>
<reference evidence="2 3" key="1">
    <citation type="submission" date="2018-08" db="EMBL/GenBank/DDBJ databases">
        <title>Recombination of ecologically and evolutionarily significant loci maintains genetic cohesion in the Pseudomonas syringae species complex.</title>
        <authorList>
            <person name="Dillon M."/>
            <person name="Thakur S."/>
            <person name="Almeida R.N.D."/>
            <person name="Weir B.S."/>
            <person name="Guttman D.S."/>
        </authorList>
    </citation>
    <scope>NUCLEOTIDE SEQUENCE [LARGE SCALE GENOMIC DNA]</scope>
    <source>
        <strain evidence="2 3">ICMP 9829</strain>
    </source>
</reference>
<comment type="caution">
    <text evidence="2">The sequence shown here is derived from an EMBL/GenBank/DDBJ whole genome shotgun (WGS) entry which is preliminary data.</text>
</comment>
<feature type="region of interest" description="Disordered" evidence="1">
    <location>
        <begin position="354"/>
        <end position="381"/>
    </location>
</feature>
<evidence type="ECO:0000313" key="3">
    <source>
        <dbReference type="Proteomes" id="UP000274212"/>
    </source>
</evidence>
<evidence type="ECO:0000313" key="2">
    <source>
        <dbReference type="EMBL" id="RMT99587.1"/>
    </source>
</evidence>
<gene>
    <name evidence="2" type="ORF">ALP36_05426</name>
</gene>
<protein>
    <submittedName>
        <fullName evidence="2">Tail protein D</fullName>
    </submittedName>
</protein>
<dbReference type="AlphaFoldDB" id="A0A3M5QT07"/>
<dbReference type="EMBL" id="RBTT01000499">
    <property type="protein sequence ID" value="RMT99587.1"/>
    <property type="molecule type" value="Genomic_DNA"/>
</dbReference>
<dbReference type="Proteomes" id="UP000274212">
    <property type="component" value="Unassembled WGS sequence"/>
</dbReference>
<dbReference type="Pfam" id="PF05954">
    <property type="entry name" value="Phage_GPD"/>
    <property type="match status" value="1"/>
</dbReference>
<feature type="region of interest" description="Disordered" evidence="1">
    <location>
        <begin position="120"/>
        <end position="142"/>
    </location>
</feature>
<dbReference type="SUPFAM" id="SSF69279">
    <property type="entry name" value="Phage tail proteins"/>
    <property type="match status" value="1"/>
</dbReference>
<dbReference type="PANTHER" id="PTHR35862">
    <property type="entry name" value="FELS-2 PROPHAGE PROTEIN"/>
    <property type="match status" value="1"/>
</dbReference>
<dbReference type="InterPro" id="IPR052726">
    <property type="entry name" value="Phage_Baseplate_Hub"/>
</dbReference>
<organism evidence="2 3">
    <name type="scientific">Pseudomonas syringae pv. coriandricola</name>
    <dbReference type="NCBI Taxonomy" id="264453"/>
    <lineage>
        <taxon>Bacteria</taxon>
        <taxon>Pseudomonadati</taxon>
        <taxon>Pseudomonadota</taxon>
        <taxon>Gammaproteobacteria</taxon>
        <taxon>Pseudomonadales</taxon>
        <taxon>Pseudomonadaceae</taxon>
        <taxon>Pseudomonas</taxon>
    </lineage>
</organism>